<accession>A0A542ZNX2</accession>
<feature type="region of interest" description="Disordered" evidence="1">
    <location>
        <begin position="222"/>
        <end position="246"/>
    </location>
</feature>
<feature type="compositionally biased region" description="Polar residues" evidence="1">
    <location>
        <begin position="234"/>
        <end position="246"/>
    </location>
</feature>
<feature type="region of interest" description="Disordered" evidence="1">
    <location>
        <begin position="133"/>
        <end position="202"/>
    </location>
</feature>
<keyword evidence="3" id="KW-1185">Reference proteome</keyword>
<dbReference type="Proteomes" id="UP000315389">
    <property type="component" value="Unassembled WGS sequence"/>
</dbReference>
<feature type="compositionally biased region" description="Polar residues" evidence="1">
    <location>
        <begin position="186"/>
        <end position="200"/>
    </location>
</feature>
<evidence type="ECO:0000256" key="1">
    <source>
        <dbReference type="SAM" id="MobiDB-lite"/>
    </source>
</evidence>
<protein>
    <submittedName>
        <fullName evidence="2">Uncharacterized protein</fullName>
    </submittedName>
</protein>
<feature type="compositionally biased region" description="Basic and acidic residues" evidence="1">
    <location>
        <begin position="170"/>
        <end position="185"/>
    </location>
</feature>
<dbReference type="EMBL" id="VFOS01000002">
    <property type="protein sequence ID" value="TQL62045.1"/>
    <property type="molecule type" value="Genomic_DNA"/>
</dbReference>
<sequence>MAIEFVSVWHKCPNGRQCKCIVSVRRYWRGLAGLPDVEVRSEKGHLSAHDVGFINAEWLRVSAQIASIESRGSTGEIASGPIVERALTYLCEVRNLVAGSQDSAVIVDLRVLDHLERGLRACRAQILALQVSQGVPASPDRRSRTKERGEASKNPKRSGSAKVRPARLKALRERETKPKNSDDLRTNSQFKSSTEQSSCVDSARVTKAEWPSWLSLALVPPSASGLKETAAGPDSQNYYTSPLDSK</sequence>
<evidence type="ECO:0000313" key="2">
    <source>
        <dbReference type="EMBL" id="TQL62045.1"/>
    </source>
</evidence>
<name>A0A542ZNX2_RARFA</name>
<proteinExistence type="predicted"/>
<reference evidence="2 3" key="1">
    <citation type="submission" date="2019-06" db="EMBL/GenBank/DDBJ databases">
        <title>Sequencing the genomes of 1000 actinobacteria strains.</title>
        <authorList>
            <person name="Klenk H.-P."/>
        </authorList>
    </citation>
    <scope>NUCLEOTIDE SEQUENCE [LARGE SCALE GENOMIC DNA]</scope>
    <source>
        <strain evidence="2 3">DSM 4813</strain>
    </source>
</reference>
<organism evidence="2 3">
    <name type="scientific">Rarobacter faecitabidus</name>
    <dbReference type="NCBI Taxonomy" id="13243"/>
    <lineage>
        <taxon>Bacteria</taxon>
        <taxon>Bacillati</taxon>
        <taxon>Actinomycetota</taxon>
        <taxon>Actinomycetes</taxon>
        <taxon>Micrococcales</taxon>
        <taxon>Rarobacteraceae</taxon>
        <taxon>Rarobacter</taxon>
    </lineage>
</organism>
<comment type="caution">
    <text evidence="2">The sequence shown here is derived from an EMBL/GenBank/DDBJ whole genome shotgun (WGS) entry which is preliminary data.</text>
</comment>
<evidence type="ECO:0000313" key="3">
    <source>
        <dbReference type="Proteomes" id="UP000315389"/>
    </source>
</evidence>
<gene>
    <name evidence="2" type="ORF">FB461_1678</name>
</gene>
<dbReference type="AlphaFoldDB" id="A0A542ZNX2"/>
<dbReference type="RefSeq" id="WP_142120984.1">
    <property type="nucleotide sequence ID" value="NZ_BAAASV010000002.1"/>
</dbReference>
<feature type="compositionally biased region" description="Basic and acidic residues" evidence="1">
    <location>
        <begin position="139"/>
        <end position="153"/>
    </location>
</feature>